<protein>
    <submittedName>
        <fullName evidence="1">Uncharacterized protein</fullName>
    </submittedName>
</protein>
<evidence type="ECO:0000313" key="1">
    <source>
        <dbReference type="EMBL" id="CEK74971.1"/>
    </source>
</evidence>
<name>A0A0B7A4N2_9EUPU</name>
<dbReference type="AlphaFoldDB" id="A0A0B7A4N2"/>
<accession>A0A0B7A4N2</accession>
<dbReference type="EMBL" id="HACG01028106">
    <property type="protein sequence ID" value="CEK74971.1"/>
    <property type="molecule type" value="Transcribed_RNA"/>
</dbReference>
<reference evidence="1" key="1">
    <citation type="submission" date="2014-12" db="EMBL/GenBank/DDBJ databases">
        <title>Insight into the proteome of Arion vulgaris.</title>
        <authorList>
            <person name="Aradska J."/>
            <person name="Bulat T."/>
            <person name="Smidak R."/>
            <person name="Sarate P."/>
            <person name="Gangsoo J."/>
            <person name="Sialana F."/>
            <person name="Bilban M."/>
            <person name="Lubec G."/>
        </authorList>
    </citation>
    <scope>NUCLEOTIDE SEQUENCE</scope>
    <source>
        <tissue evidence="1">Skin</tissue>
    </source>
</reference>
<organism evidence="1">
    <name type="scientific">Arion vulgaris</name>
    <dbReference type="NCBI Taxonomy" id="1028688"/>
    <lineage>
        <taxon>Eukaryota</taxon>
        <taxon>Metazoa</taxon>
        <taxon>Spiralia</taxon>
        <taxon>Lophotrochozoa</taxon>
        <taxon>Mollusca</taxon>
        <taxon>Gastropoda</taxon>
        <taxon>Heterobranchia</taxon>
        <taxon>Euthyneura</taxon>
        <taxon>Panpulmonata</taxon>
        <taxon>Eupulmonata</taxon>
        <taxon>Stylommatophora</taxon>
        <taxon>Helicina</taxon>
        <taxon>Arionoidea</taxon>
        <taxon>Arionidae</taxon>
        <taxon>Arion</taxon>
    </lineage>
</organism>
<sequence length="56" mass="6584">MCCVQRGNFAVNHSTQEQFFKTILEGMETNNFSGNNKVDQLHCLKNRHNRDMFRHG</sequence>
<proteinExistence type="predicted"/>
<gene>
    <name evidence="1" type="primary">ORF93396</name>
</gene>